<dbReference type="FunFam" id="3.30.460.30:FF:000001">
    <property type="entry name" value="Glutamyl-tRNA reductase"/>
    <property type="match status" value="1"/>
</dbReference>
<evidence type="ECO:0000256" key="8">
    <source>
        <dbReference type="HAMAP-Rule" id="MF_00087"/>
    </source>
</evidence>
<keyword evidence="5 8" id="KW-0560">Oxidoreductase</keyword>
<dbReference type="Pfam" id="PF01488">
    <property type="entry name" value="Shikimate_DH"/>
    <property type="match status" value="1"/>
</dbReference>
<dbReference type="SUPFAM" id="SSF69742">
    <property type="entry name" value="Glutamyl tRNA-reductase catalytic, N-terminal domain"/>
    <property type="match status" value="1"/>
</dbReference>
<evidence type="ECO:0000256" key="5">
    <source>
        <dbReference type="ARBA" id="ARBA00023002"/>
    </source>
</evidence>
<dbReference type="InterPro" id="IPR036291">
    <property type="entry name" value="NAD(P)-bd_dom_sf"/>
</dbReference>
<feature type="domain" description="Glutamyl-tRNA reductase N-terminal" evidence="16">
    <location>
        <begin position="9"/>
        <end position="150"/>
    </location>
</feature>
<evidence type="ECO:0000256" key="10">
    <source>
        <dbReference type="PIRSR" id="PIRSR000445-2"/>
    </source>
</evidence>
<dbReference type="SUPFAM" id="SSF51735">
    <property type="entry name" value="NAD(P)-binding Rossmann-fold domains"/>
    <property type="match status" value="1"/>
</dbReference>
<evidence type="ECO:0000256" key="2">
    <source>
        <dbReference type="ARBA" id="ARBA00005916"/>
    </source>
</evidence>
<dbReference type="Gene3D" id="3.40.50.720">
    <property type="entry name" value="NAD(P)-binding Rossmann-like Domain"/>
    <property type="match status" value="1"/>
</dbReference>
<comment type="catalytic activity">
    <reaction evidence="7 8 13">
        <text>(S)-4-amino-5-oxopentanoate + tRNA(Glu) + NADP(+) = L-glutamyl-tRNA(Glu) + NADPH + H(+)</text>
        <dbReference type="Rhea" id="RHEA:12344"/>
        <dbReference type="Rhea" id="RHEA-COMP:9663"/>
        <dbReference type="Rhea" id="RHEA-COMP:9680"/>
        <dbReference type="ChEBI" id="CHEBI:15378"/>
        <dbReference type="ChEBI" id="CHEBI:57501"/>
        <dbReference type="ChEBI" id="CHEBI:57783"/>
        <dbReference type="ChEBI" id="CHEBI:58349"/>
        <dbReference type="ChEBI" id="CHEBI:78442"/>
        <dbReference type="ChEBI" id="CHEBI:78520"/>
        <dbReference type="EC" id="1.2.1.70"/>
    </reaction>
</comment>
<feature type="binding site" evidence="8 11">
    <location>
        <begin position="180"/>
        <end position="185"/>
    </location>
    <ligand>
        <name>NADP(+)</name>
        <dbReference type="ChEBI" id="CHEBI:58349"/>
    </ligand>
</feature>
<evidence type="ECO:0000313" key="17">
    <source>
        <dbReference type="EMBL" id="VYU63314.1"/>
    </source>
</evidence>
<dbReference type="InterPro" id="IPR015896">
    <property type="entry name" value="4pyrrol_synth_GluRdtase_dimer"/>
</dbReference>
<comment type="pathway">
    <text evidence="1 8 13">Porphyrin-containing compound metabolism; protoporphyrin-IX biosynthesis; 5-aminolevulinate from L-glutamyl-tRNA(Glu): step 1/2.</text>
</comment>
<dbReference type="Pfam" id="PF00745">
    <property type="entry name" value="GlutR_dimer"/>
    <property type="match status" value="1"/>
</dbReference>
<comment type="similarity">
    <text evidence="2 8 13">Belongs to the glutamyl-tRNA reductase family.</text>
</comment>
<dbReference type="GO" id="GO:0050661">
    <property type="term" value="F:NADP binding"/>
    <property type="evidence" value="ECO:0007669"/>
    <property type="project" value="InterPro"/>
</dbReference>
<comment type="function">
    <text evidence="8">Catalyzes the NADPH-dependent reduction of glutamyl-tRNA(Glu) to glutamate 1-semialdehyde (GSA).</text>
</comment>
<dbReference type="PANTHER" id="PTHR43013:SF1">
    <property type="entry name" value="GLUTAMYL-TRNA REDUCTASE"/>
    <property type="match status" value="1"/>
</dbReference>
<feature type="binding site" evidence="8 10">
    <location>
        <position position="104"/>
    </location>
    <ligand>
        <name>substrate</name>
    </ligand>
</feature>
<dbReference type="NCBIfam" id="TIGR01035">
    <property type="entry name" value="hemA"/>
    <property type="match status" value="1"/>
</dbReference>
<keyword evidence="4 8" id="KW-0521">NADP</keyword>
<feature type="domain" description="Quinate/shikimate 5-dehydrogenase/glutamyl-tRNA reductase" evidence="15">
    <location>
        <begin position="174"/>
        <end position="288"/>
    </location>
</feature>
<dbReference type="PIRSF" id="PIRSF000445">
    <property type="entry name" value="4pyrrol_synth_GluRdtase"/>
    <property type="match status" value="1"/>
</dbReference>
<evidence type="ECO:0000256" key="1">
    <source>
        <dbReference type="ARBA" id="ARBA00005059"/>
    </source>
</evidence>
<feature type="binding site" evidence="8 10">
    <location>
        <position position="115"/>
    </location>
    <ligand>
        <name>substrate</name>
    </ligand>
</feature>
<dbReference type="Pfam" id="PF05201">
    <property type="entry name" value="GlutR_N"/>
    <property type="match status" value="1"/>
</dbReference>
<dbReference type="GO" id="GO:0019353">
    <property type="term" value="P:protoporphyrinogen IX biosynthetic process from glutamate"/>
    <property type="evidence" value="ECO:0007669"/>
    <property type="project" value="TreeGrafter"/>
</dbReference>
<dbReference type="RefSeq" id="WP_156737124.1">
    <property type="nucleotide sequence ID" value="NZ_CACRTU010000027.1"/>
</dbReference>
<dbReference type="InterPro" id="IPR036343">
    <property type="entry name" value="GluRdtase_N_sf"/>
</dbReference>
<feature type="active site" description="Nucleophile" evidence="8 9">
    <location>
        <position position="46"/>
    </location>
</feature>
<feature type="site" description="Important for activity" evidence="8 12">
    <location>
        <position position="94"/>
    </location>
</feature>
<comment type="domain">
    <text evidence="8">Possesses an unusual extended V-shaped dimeric structure with each monomer consisting of three distinct domains arranged along a curved 'spinal' alpha-helix. The N-terminal catalytic domain specifically recognizes the glutamate moiety of the substrate. The second domain is the NADPH-binding domain, and the third C-terminal domain is responsible for dimerization.</text>
</comment>
<comment type="miscellaneous">
    <text evidence="8">During catalysis, the active site Cys acts as a nucleophile attacking the alpha-carbonyl group of tRNA-bound glutamate with the formation of a thioester intermediate between enzyme and glutamate, and the concomitant release of tRNA(Glu). The thioester intermediate is finally reduced by direct hydride transfer from NADPH, to form the product GSA.</text>
</comment>
<proteinExistence type="inferred from homology"/>
<accession>A0A6N3GFW9</accession>
<evidence type="ECO:0000256" key="6">
    <source>
        <dbReference type="ARBA" id="ARBA00023244"/>
    </source>
</evidence>
<evidence type="ECO:0000259" key="16">
    <source>
        <dbReference type="Pfam" id="PF05201"/>
    </source>
</evidence>
<keyword evidence="6 8" id="KW-0627">Porphyrin biosynthesis</keyword>
<dbReference type="PANTHER" id="PTHR43013">
    <property type="entry name" value="GLUTAMYL-TRNA REDUCTASE"/>
    <property type="match status" value="1"/>
</dbReference>
<organism evidence="17">
    <name type="scientific">Clostridium butyricum</name>
    <dbReference type="NCBI Taxonomy" id="1492"/>
    <lineage>
        <taxon>Bacteria</taxon>
        <taxon>Bacillati</taxon>
        <taxon>Bacillota</taxon>
        <taxon>Clostridia</taxon>
        <taxon>Eubacteriales</taxon>
        <taxon>Clostridiaceae</taxon>
        <taxon>Clostridium</taxon>
    </lineage>
</organism>
<evidence type="ECO:0000256" key="11">
    <source>
        <dbReference type="PIRSR" id="PIRSR000445-3"/>
    </source>
</evidence>
<sequence length="403" mass="47304">MIGLIGIKRNTPLEIRERLTLKPKRIETYTNKLLEIFKEVVILATCNRTEIYFNDFFKKEELLKEIFEIFEIFDWDYSFREYVFITRGEDSCRHLFEVCCGFHSKIIGEDQILGQVKNAYEVALELNSVNLELHRLFQEAITCGKKFRNEAKLYDIPVSSASIAVNESIKKGCSRFMLMGYGEVGHLVMKYLLSHKTDIIYLVVRNTNIKYEIEDERVRVITFDEKNRYIDEVQSIISCTSAPHIVLSKNDIGECGEKLYIYDLAVPRDIDDEVENMSRVEVYNIDKVSALNDENKKLRVQRMVENKYILKKYLNEFNEWQKIRSIAPEIKKIKEVGNEVYSMRSITFKNKCKDKSDIKLANTLIKSASDFYINRAIKILKEETLKGRGEECIEIIEKIFKMK</sequence>
<name>A0A6N3GFW9_CLOBU</name>
<dbReference type="EMBL" id="CACRTU010000027">
    <property type="protein sequence ID" value="VYU63314.1"/>
    <property type="molecule type" value="Genomic_DNA"/>
</dbReference>
<dbReference type="Gene3D" id="3.30.460.30">
    <property type="entry name" value="Glutamyl-tRNA reductase, N-terminal domain"/>
    <property type="match status" value="1"/>
</dbReference>
<dbReference type="InterPro" id="IPR015895">
    <property type="entry name" value="4pyrrol_synth_GluRdtase_N"/>
</dbReference>
<dbReference type="InterPro" id="IPR000343">
    <property type="entry name" value="4pyrrol_synth_GluRdtase"/>
</dbReference>
<evidence type="ECO:0000256" key="7">
    <source>
        <dbReference type="ARBA" id="ARBA00047464"/>
    </source>
</evidence>
<feature type="binding site" evidence="8 10">
    <location>
        <begin position="45"/>
        <end position="48"/>
    </location>
    <ligand>
        <name>substrate</name>
    </ligand>
</feature>
<dbReference type="EC" id="1.2.1.70" evidence="3 8"/>
<evidence type="ECO:0000256" key="3">
    <source>
        <dbReference type="ARBA" id="ARBA00012970"/>
    </source>
</evidence>
<dbReference type="HAMAP" id="MF_00087">
    <property type="entry name" value="Glu_tRNA_reductase"/>
    <property type="match status" value="1"/>
</dbReference>
<feature type="binding site" evidence="8 10">
    <location>
        <begin position="109"/>
        <end position="111"/>
    </location>
    <ligand>
        <name>substrate</name>
    </ligand>
</feature>
<dbReference type="PROSITE" id="PS00747">
    <property type="entry name" value="GLUTR"/>
    <property type="match status" value="1"/>
</dbReference>
<protein>
    <recommendedName>
        <fullName evidence="3 8">Glutamyl-tRNA reductase</fullName>
        <shortName evidence="8">GluTR</shortName>
        <ecNumber evidence="3 8">1.2.1.70</ecNumber>
    </recommendedName>
</protein>
<reference evidence="17" key="1">
    <citation type="submission" date="2019-11" db="EMBL/GenBank/DDBJ databases">
        <authorList>
            <person name="Feng L."/>
        </authorList>
    </citation>
    <scope>NUCLEOTIDE SEQUENCE</scope>
    <source>
        <strain evidence="17">CButyricumLFYP62</strain>
    </source>
</reference>
<dbReference type="InterPro" id="IPR018214">
    <property type="entry name" value="GluRdtase_CS"/>
</dbReference>
<dbReference type="InterPro" id="IPR006151">
    <property type="entry name" value="Shikm_DH/Glu-tRNA_Rdtase"/>
</dbReference>
<dbReference type="AlphaFoldDB" id="A0A6N3GFW9"/>
<evidence type="ECO:0000256" key="4">
    <source>
        <dbReference type="ARBA" id="ARBA00022857"/>
    </source>
</evidence>
<dbReference type="GO" id="GO:0008883">
    <property type="term" value="F:glutamyl-tRNA reductase activity"/>
    <property type="evidence" value="ECO:0007669"/>
    <property type="project" value="UniProtKB-UniRule"/>
</dbReference>
<feature type="domain" description="Tetrapyrrole biosynthesis glutamyl-tRNA reductase dimerisation" evidence="14">
    <location>
        <begin position="308"/>
        <end position="401"/>
    </location>
</feature>
<comment type="subunit">
    <text evidence="8">Homodimer.</text>
</comment>
<evidence type="ECO:0000256" key="12">
    <source>
        <dbReference type="PIRSR" id="PIRSR000445-4"/>
    </source>
</evidence>
<evidence type="ECO:0000259" key="14">
    <source>
        <dbReference type="Pfam" id="PF00745"/>
    </source>
</evidence>
<dbReference type="UniPathway" id="UPA00251">
    <property type="reaction ID" value="UER00316"/>
</dbReference>
<evidence type="ECO:0000256" key="13">
    <source>
        <dbReference type="RuleBase" id="RU000584"/>
    </source>
</evidence>
<evidence type="ECO:0000259" key="15">
    <source>
        <dbReference type="Pfam" id="PF01488"/>
    </source>
</evidence>
<gene>
    <name evidence="8 17" type="primary">hemA</name>
    <name evidence="17" type="ORF">CBLFYP62_03101</name>
</gene>
<evidence type="ECO:0000256" key="9">
    <source>
        <dbReference type="PIRSR" id="PIRSR000445-1"/>
    </source>
</evidence>